<evidence type="ECO:0000256" key="1">
    <source>
        <dbReference type="SAM" id="MobiDB-lite"/>
    </source>
</evidence>
<organism evidence="2">
    <name type="scientific">Harvfovirus sp</name>
    <dbReference type="NCBI Taxonomy" id="2487768"/>
    <lineage>
        <taxon>Viruses</taxon>
        <taxon>Varidnaviria</taxon>
        <taxon>Bamfordvirae</taxon>
        <taxon>Nucleocytoviricota</taxon>
        <taxon>Megaviricetes</taxon>
        <taxon>Imitervirales</taxon>
        <taxon>Mimiviridae</taxon>
        <taxon>Klosneuvirinae</taxon>
    </lineage>
</organism>
<sequence length="292" mass="33992">MFFYHFLGNQWLSNYYCAKNEILKKEMASLGIPIPKSTLALGHPIKMKLSTGTVSYPATRYDVDDHDEDIYRNLINAHKKFLQNIAITKVSAFWAEMTKITKMKNTHLNGYILSFLDIDEINRFKTILISFITNGTYIRHLNISKGLAREIIVSHIKNNTKIPKEVIKAIRNIHPLHLHDLFKSRANFMEILPISDDVLHTALRASVSLSDFIYKFFLLELSGKISQKTITTMDMFYLWYLMQPPKITKMSPDFVKKDNTKSDSKFVITPRTVKRNKTHARPQKSHWKKGKR</sequence>
<accession>A0A3G5A1F9</accession>
<dbReference type="EMBL" id="MK072256">
    <property type="protein sequence ID" value="AYV81047.1"/>
    <property type="molecule type" value="Genomic_DNA"/>
</dbReference>
<feature type="compositionally biased region" description="Basic residues" evidence="1">
    <location>
        <begin position="272"/>
        <end position="292"/>
    </location>
</feature>
<proteinExistence type="predicted"/>
<reference evidence="2" key="1">
    <citation type="submission" date="2018-10" db="EMBL/GenBank/DDBJ databases">
        <title>Hidden diversity of soil giant viruses.</title>
        <authorList>
            <person name="Schulz F."/>
            <person name="Alteio L."/>
            <person name="Goudeau D."/>
            <person name="Ryan E.M."/>
            <person name="Malmstrom R.R."/>
            <person name="Blanchard J."/>
            <person name="Woyke T."/>
        </authorList>
    </citation>
    <scope>NUCLEOTIDE SEQUENCE</scope>
    <source>
        <strain evidence="2">HAV1</strain>
    </source>
</reference>
<evidence type="ECO:0000313" key="2">
    <source>
        <dbReference type="EMBL" id="AYV81047.1"/>
    </source>
</evidence>
<feature type="compositionally biased region" description="Basic and acidic residues" evidence="1">
    <location>
        <begin position="254"/>
        <end position="264"/>
    </location>
</feature>
<protein>
    <submittedName>
        <fullName evidence="2">Uncharacterized protein</fullName>
    </submittedName>
</protein>
<gene>
    <name evidence="2" type="ORF">Harvfovirus14_28</name>
</gene>
<name>A0A3G5A1F9_9VIRU</name>
<feature type="region of interest" description="Disordered" evidence="1">
    <location>
        <begin position="252"/>
        <end position="292"/>
    </location>
</feature>